<dbReference type="VEuPathDB" id="FungiDB:P175DRAFT_0504564"/>
<keyword evidence="3" id="KW-1185">Reference proteome</keyword>
<reference evidence="2 3" key="1">
    <citation type="submission" date="2015-02" db="EMBL/GenBank/DDBJ databases">
        <title>Draft Genome Sequences of Two Closely-Related Aflatoxigenic Aspergillus Species Obtained from the Cote d'Ivoire.</title>
        <authorList>
            <person name="Moore G.G."/>
            <person name="Beltz S.B."/>
            <person name="Mack B.M."/>
        </authorList>
    </citation>
    <scope>NUCLEOTIDE SEQUENCE [LARGE SCALE GENOMIC DNA]</scope>
    <source>
        <strain evidence="2 3">SRRC1432</strain>
    </source>
</reference>
<dbReference type="OrthoDB" id="5598843at2759"/>
<proteinExistence type="predicted"/>
<feature type="compositionally biased region" description="Basic and acidic residues" evidence="1">
    <location>
        <begin position="1"/>
        <end position="10"/>
    </location>
</feature>
<feature type="compositionally biased region" description="Polar residues" evidence="1">
    <location>
        <begin position="45"/>
        <end position="55"/>
    </location>
</feature>
<sequence>MSGPAEERWRGAARPYDPNRQSSRHPNPRNMSAHGGLRGGHQPSHAPNNTSNSTWGDARDPSSGLSQEPHIPVRGFNAAEAKAALKKGMLLPLWLLCPGGNIQTRPDPTRPSRISTINCVCVCVASKPFFYKLQAKDANHRASGPWGSKANAMANGKDFFLELRKQVTALRQGGNAAGG</sequence>
<comment type="caution">
    <text evidence="2">The sequence shown here is derived from an EMBL/GenBank/DDBJ whole genome shotgun (WGS) entry which is preliminary data.</text>
</comment>
<protein>
    <submittedName>
        <fullName evidence="2">Uncharacterized protein</fullName>
    </submittedName>
</protein>
<dbReference type="Proteomes" id="UP000034947">
    <property type="component" value="Unassembled WGS sequence"/>
</dbReference>
<dbReference type="AlphaFoldDB" id="A0A0F8XAX3"/>
<evidence type="ECO:0000256" key="1">
    <source>
        <dbReference type="SAM" id="MobiDB-lite"/>
    </source>
</evidence>
<dbReference type="EMBL" id="JYKN01001390">
    <property type="protein sequence ID" value="KKK20752.1"/>
    <property type="molecule type" value="Genomic_DNA"/>
</dbReference>
<gene>
    <name evidence="2" type="ORF">AOCH_007155</name>
</gene>
<name>A0A0F8XAX3_9EURO</name>
<organism evidence="2 3">
    <name type="scientific">Aspergillus ochraceoroseus</name>
    <dbReference type="NCBI Taxonomy" id="138278"/>
    <lineage>
        <taxon>Eukaryota</taxon>
        <taxon>Fungi</taxon>
        <taxon>Dikarya</taxon>
        <taxon>Ascomycota</taxon>
        <taxon>Pezizomycotina</taxon>
        <taxon>Eurotiomycetes</taxon>
        <taxon>Eurotiomycetidae</taxon>
        <taxon>Eurotiales</taxon>
        <taxon>Aspergillaceae</taxon>
        <taxon>Aspergillus</taxon>
        <taxon>Aspergillus subgen. Nidulantes</taxon>
    </lineage>
</organism>
<feature type="region of interest" description="Disordered" evidence="1">
    <location>
        <begin position="1"/>
        <end position="70"/>
    </location>
</feature>
<evidence type="ECO:0000313" key="3">
    <source>
        <dbReference type="Proteomes" id="UP000034947"/>
    </source>
</evidence>
<accession>A0A0F8XAX3</accession>
<evidence type="ECO:0000313" key="2">
    <source>
        <dbReference type="EMBL" id="KKK20752.1"/>
    </source>
</evidence>